<gene>
    <name evidence="1" type="ORF">EI684_22765</name>
</gene>
<evidence type="ECO:0000313" key="1">
    <source>
        <dbReference type="EMBL" id="RRR65570.1"/>
    </source>
</evidence>
<proteinExistence type="predicted"/>
<dbReference type="Proteomes" id="UP000280307">
    <property type="component" value="Unassembled WGS sequence"/>
</dbReference>
<organism evidence="1 2">
    <name type="scientific">Candidatus Viridilinea halotolerans</name>
    <dbReference type="NCBI Taxonomy" id="2491704"/>
    <lineage>
        <taxon>Bacteria</taxon>
        <taxon>Bacillati</taxon>
        <taxon>Chloroflexota</taxon>
        <taxon>Chloroflexia</taxon>
        <taxon>Chloroflexales</taxon>
        <taxon>Chloroflexineae</taxon>
        <taxon>Oscillochloridaceae</taxon>
        <taxon>Candidatus Viridilinea</taxon>
    </lineage>
</organism>
<sequence>MNMLHYTLLTDGNSDRALLPIVTWALREQGVRRAIHAEWADLSRVLRRPRSLEARIAEALALYPCDLLCVHRDAERELPAKRRDEIATALAAVISNDTLLPPVVCIIPVRMQEAWLLFDVAAIRAAAGNPNGKQPLRLPDLARIEQMPDPKETLRRLLREASGLRGRRLQKFDDRPERVAAFMDDFAPLRTLSAFQRFEAELREIVVAQAWHHGL</sequence>
<reference evidence="1 2" key="1">
    <citation type="submission" date="2018-12" db="EMBL/GenBank/DDBJ databases">
        <title>Genome Sequence of Candidatus Viridilinea halotolerans isolated from saline sulfide-rich spring.</title>
        <authorList>
            <person name="Grouzdev D.S."/>
            <person name="Burganskaya E.I."/>
            <person name="Krutkina M.S."/>
            <person name="Sukhacheva M.V."/>
            <person name="Gorlenko V.M."/>
        </authorList>
    </citation>
    <scope>NUCLEOTIDE SEQUENCE [LARGE SCALE GENOMIC DNA]</scope>
    <source>
        <strain evidence="1">Chok-6</strain>
    </source>
</reference>
<accession>A0A426TQM5</accession>
<dbReference type="AlphaFoldDB" id="A0A426TQM5"/>
<comment type="caution">
    <text evidence="1">The sequence shown here is derived from an EMBL/GenBank/DDBJ whole genome shotgun (WGS) entry which is preliminary data.</text>
</comment>
<dbReference type="EMBL" id="RSAS01000936">
    <property type="protein sequence ID" value="RRR65570.1"/>
    <property type="molecule type" value="Genomic_DNA"/>
</dbReference>
<name>A0A426TQM5_9CHLR</name>
<protein>
    <submittedName>
        <fullName evidence="1">DUF4276 family protein</fullName>
    </submittedName>
</protein>
<evidence type="ECO:0000313" key="2">
    <source>
        <dbReference type="Proteomes" id="UP000280307"/>
    </source>
</evidence>